<gene>
    <name evidence="3" type="ORF">VO63_07215</name>
</gene>
<comment type="caution">
    <text evidence="3">The sequence shown here is derived from an EMBL/GenBank/DDBJ whole genome shotgun (WGS) entry which is preliminary data.</text>
</comment>
<dbReference type="Gene3D" id="3.10.310.10">
    <property type="entry name" value="Diaminopimelate Epimerase, Chain A, domain 1"/>
    <property type="match status" value="2"/>
</dbReference>
<evidence type="ECO:0000313" key="4">
    <source>
        <dbReference type="Proteomes" id="UP000265325"/>
    </source>
</evidence>
<keyword evidence="4" id="KW-1185">Reference proteome</keyword>
<dbReference type="EMBL" id="LAQS01000008">
    <property type="protein sequence ID" value="KKZ74609.1"/>
    <property type="molecule type" value="Genomic_DNA"/>
</dbReference>
<dbReference type="AlphaFoldDB" id="A0A2P2GUR1"/>
<reference evidence="3 4" key="1">
    <citation type="submission" date="2015-05" db="EMBL/GenBank/DDBJ databases">
        <title>Draft Genome assembly of Streptomyces showdoensis.</title>
        <authorList>
            <person name="Thapa K.K."/>
            <person name="Metsa-Ketela M."/>
        </authorList>
    </citation>
    <scope>NUCLEOTIDE SEQUENCE [LARGE SCALE GENOMIC DNA]</scope>
    <source>
        <strain evidence="3 4">ATCC 15227</strain>
    </source>
</reference>
<proteinExistence type="inferred from homology"/>
<evidence type="ECO:0000256" key="2">
    <source>
        <dbReference type="ARBA" id="ARBA00023235"/>
    </source>
</evidence>
<comment type="similarity">
    <text evidence="1">Belongs to the PhzF family.</text>
</comment>
<keyword evidence="2" id="KW-0413">Isomerase</keyword>
<evidence type="ECO:0000313" key="3">
    <source>
        <dbReference type="EMBL" id="KKZ74609.1"/>
    </source>
</evidence>
<dbReference type="Pfam" id="PF02567">
    <property type="entry name" value="PhzC-PhzF"/>
    <property type="match status" value="1"/>
</dbReference>
<dbReference type="GO" id="GO:0005737">
    <property type="term" value="C:cytoplasm"/>
    <property type="evidence" value="ECO:0007669"/>
    <property type="project" value="TreeGrafter"/>
</dbReference>
<dbReference type="NCBIfam" id="TIGR00654">
    <property type="entry name" value="PhzF_family"/>
    <property type="match status" value="1"/>
</dbReference>
<dbReference type="SUPFAM" id="SSF54506">
    <property type="entry name" value="Diaminopimelate epimerase-like"/>
    <property type="match status" value="1"/>
</dbReference>
<dbReference type="GO" id="GO:0016853">
    <property type="term" value="F:isomerase activity"/>
    <property type="evidence" value="ECO:0007669"/>
    <property type="project" value="UniProtKB-KW"/>
</dbReference>
<dbReference type="PANTHER" id="PTHR13774">
    <property type="entry name" value="PHENAZINE BIOSYNTHESIS PROTEIN"/>
    <property type="match status" value="1"/>
</dbReference>
<sequence>MPVTLVHACLRDGTGGSPTAVVLETGAPLGEEARRGVAVASGTSHAVFVRVREEDGPEPTVDLRFFTAEGELPACGHGTVAALVLLASRAAPDGPYRATLRTARSAFPGRARAEGGRGTGLFDPGPVDLRPPTAAERGLVLPALGLAPDEVGPEPRVAGVGRERILVPVSSRAALAALAPDPGRLRAACDRLGLLGAYVHSPPSAAGALAARMFAPSIGVPEDVANANGTACLAAHLAGRGFTDLAVDMGDALGSPARITATVVDGPGDAGRLGPRILIGGTARVA</sequence>
<dbReference type="PIRSF" id="PIRSF016184">
    <property type="entry name" value="PhzC_PhzF"/>
    <property type="match status" value="1"/>
</dbReference>
<accession>A0A2P2GUR1</accession>
<protein>
    <submittedName>
        <fullName evidence="3">Epimerase</fullName>
    </submittedName>
</protein>
<name>A0A2P2GUR1_STREW</name>
<organism evidence="3 4">
    <name type="scientific">Streptomyces showdoensis</name>
    <dbReference type="NCBI Taxonomy" id="68268"/>
    <lineage>
        <taxon>Bacteria</taxon>
        <taxon>Bacillati</taxon>
        <taxon>Actinomycetota</taxon>
        <taxon>Actinomycetes</taxon>
        <taxon>Kitasatosporales</taxon>
        <taxon>Streptomycetaceae</taxon>
        <taxon>Streptomyces</taxon>
    </lineage>
</organism>
<dbReference type="InterPro" id="IPR003719">
    <property type="entry name" value="Phenazine_PhzF-like"/>
</dbReference>
<evidence type="ECO:0000256" key="1">
    <source>
        <dbReference type="ARBA" id="ARBA00008270"/>
    </source>
</evidence>
<dbReference type="PANTHER" id="PTHR13774:SF39">
    <property type="entry name" value="BIOSYNTHESIS PROTEIN, PUTATIVE-RELATED"/>
    <property type="match status" value="1"/>
</dbReference>
<dbReference type="Proteomes" id="UP000265325">
    <property type="component" value="Unassembled WGS sequence"/>
</dbReference>